<evidence type="ECO:0000313" key="2">
    <source>
        <dbReference type="EMBL" id="KAK2595428.1"/>
    </source>
</evidence>
<dbReference type="InterPro" id="IPR012340">
    <property type="entry name" value="NA-bd_OB-fold"/>
</dbReference>
<organism evidence="2 3">
    <name type="scientific">Conoideocrella luteorostrata</name>
    <dbReference type="NCBI Taxonomy" id="1105319"/>
    <lineage>
        <taxon>Eukaryota</taxon>
        <taxon>Fungi</taxon>
        <taxon>Dikarya</taxon>
        <taxon>Ascomycota</taxon>
        <taxon>Pezizomycotina</taxon>
        <taxon>Sordariomycetes</taxon>
        <taxon>Hypocreomycetidae</taxon>
        <taxon>Hypocreales</taxon>
        <taxon>Clavicipitaceae</taxon>
        <taxon>Conoideocrella</taxon>
    </lineage>
</organism>
<evidence type="ECO:0000256" key="1">
    <source>
        <dbReference type="SAM" id="MobiDB-lite"/>
    </source>
</evidence>
<feature type="region of interest" description="Disordered" evidence="1">
    <location>
        <begin position="143"/>
        <end position="200"/>
    </location>
</feature>
<proteinExistence type="predicted"/>
<dbReference type="Gene3D" id="2.40.50.140">
    <property type="entry name" value="Nucleic acid-binding proteins"/>
    <property type="match status" value="1"/>
</dbReference>
<dbReference type="AlphaFoldDB" id="A0AAJ0CP61"/>
<name>A0AAJ0CP61_9HYPO</name>
<reference evidence="2" key="1">
    <citation type="submission" date="2023-06" db="EMBL/GenBank/DDBJ databases">
        <title>Conoideocrella luteorostrata (Hypocreales: Clavicipitaceae), a potential biocontrol fungus for elongate hemlock scale in United States Christmas tree production areas.</title>
        <authorList>
            <person name="Barrett H."/>
            <person name="Lovett B."/>
            <person name="Macias A.M."/>
            <person name="Stajich J.E."/>
            <person name="Kasson M.T."/>
        </authorList>
    </citation>
    <scope>NUCLEOTIDE SEQUENCE</scope>
    <source>
        <strain evidence="2">ARSEF 14590</strain>
    </source>
</reference>
<keyword evidence="3" id="KW-1185">Reference proteome</keyword>
<gene>
    <name evidence="2" type="ORF">QQS21_006838</name>
</gene>
<comment type="caution">
    <text evidence="2">The sequence shown here is derived from an EMBL/GenBank/DDBJ whole genome shotgun (WGS) entry which is preliminary data.</text>
</comment>
<dbReference type="EMBL" id="JASWJB010000132">
    <property type="protein sequence ID" value="KAK2595428.1"/>
    <property type="molecule type" value="Genomic_DNA"/>
</dbReference>
<dbReference type="Proteomes" id="UP001251528">
    <property type="component" value="Unassembled WGS sequence"/>
</dbReference>
<accession>A0AAJ0CP61</accession>
<protein>
    <submittedName>
        <fullName evidence="2">Uncharacterized protein</fullName>
    </submittedName>
</protein>
<evidence type="ECO:0000313" key="3">
    <source>
        <dbReference type="Proteomes" id="UP001251528"/>
    </source>
</evidence>
<feature type="compositionally biased region" description="Basic and acidic residues" evidence="1">
    <location>
        <begin position="185"/>
        <end position="200"/>
    </location>
</feature>
<sequence length="222" mass="24814">MGPVVAIDEYRGRRVFTVDDSSGKCIEAWVNITIPTPECNASDPMEAQSGKTTTGNVGRAGILQAQDSTGPYNEIDVGDIADVKGSISLFMTEKQIKVEKMMIVKSTTLEVALWRKRSTFHRDILDKPWILRQKDIRRCRRAAETSEEGLKQQKQNKKPLKAATTACASTETRRTQPLIANTPRESTRYRSKDKSKPVDVTERLRDLIRDGSVKGKYSALGL</sequence>